<dbReference type="Proteomes" id="UP000320806">
    <property type="component" value="Unassembled WGS sequence"/>
</dbReference>
<proteinExistence type="predicted"/>
<evidence type="ECO:0000313" key="2">
    <source>
        <dbReference type="EMBL" id="TQJ15646.1"/>
    </source>
</evidence>
<protein>
    <submittedName>
        <fullName evidence="2">Uncharacterized protein</fullName>
    </submittedName>
</protein>
<dbReference type="AlphaFoldDB" id="A0A542EKC0"/>
<feature type="region of interest" description="Disordered" evidence="1">
    <location>
        <begin position="62"/>
        <end position="95"/>
    </location>
</feature>
<gene>
    <name evidence="2" type="ORF">FB459_3204</name>
</gene>
<organism evidence="2 3">
    <name type="scientific">Yimella lutea</name>
    <dbReference type="NCBI Taxonomy" id="587872"/>
    <lineage>
        <taxon>Bacteria</taxon>
        <taxon>Bacillati</taxon>
        <taxon>Actinomycetota</taxon>
        <taxon>Actinomycetes</taxon>
        <taxon>Micrococcales</taxon>
        <taxon>Dermacoccaceae</taxon>
        <taxon>Yimella</taxon>
    </lineage>
</organism>
<reference evidence="2 3" key="1">
    <citation type="submission" date="2019-06" db="EMBL/GenBank/DDBJ databases">
        <title>Sequencing the genomes of 1000 actinobacteria strains.</title>
        <authorList>
            <person name="Klenk H.-P."/>
        </authorList>
    </citation>
    <scope>NUCLEOTIDE SEQUENCE [LARGE SCALE GENOMIC DNA]</scope>
    <source>
        <strain evidence="2 3">DSM 19828</strain>
    </source>
</reference>
<dbReference type="RefSeq" id="WP_141929138.1">
    <property type="nucleotide sequence ID" value="NZ_BAABCI010000001.1"/>
</dbReference>
<dbReference type="EMBL" id="VFMO01000001">
    <property type="protein sequence ID" value="TQJ15646.1"/>
    <property type="molecule type" value="Genomic_DNA"/>
</dbReference>
<keyword evidence="3" id="KW-1185">Reference proteome</keyword>
<name>A0A542EKC0_9MICO</name>
<sequence length="95" mass="9769">MPGPSSRNDFTIDFELQVNNSTSTNPPTDGWSNVPGGTFTVTGLSTWRTETTDPNFGICQSQGVAPAQAKGADAATDSTDGKSPETPVAPTGHGD</sequence>
<evidence type="ECO:0000313" key="3">
    <source>
        <dbReference type="Proteomes" id="UP000320806"/>
    </source>
</evidence>
<comment type="caution">
    <text evidence="2">The sequence shown here is derived from an EMBL/GenBank/DDBJ whole genome shotgun (WGS) entry which is preliminary data.</text>
</comment>
<accession>A0A542EKC0</accession>
<evidence type="ECO:0000256" key="1">
    <source>
        <dbReference type="SAM" id="MobiDB-lite"/>
    </source>
</evidence>